<organism evidence="1 2">
    <name type="scientific">Paraburkholderia panacisoli</name>
    <dbReference type="NCBI Taxonomy" id="2603818"/>
    <lineage>
        <taxon>Bacteria</taxon>
        <taxon>Pseudomonadati</taxon>
        <taxon>Pseudomonadota</taxon>
        <taxon>Betaproteobacteria</taxon>
        <taxon>Burkholderiales</taxon>
        <taxon>Burkholderiaceae</taxon>
        <taxon>Paraburkholderia</taxon>
    </lineage>
</organism>
<reference evidence="1 2" key="1">
    <citation type="submission" date="2019-08" db="EMBL/GenBank/DDBJ databases">
        <title>Paraburkholderia sp. DCY113.</title>
        <authorList>
            <person name="Kang J."/>
        </authorList>
    </citation>
    <scope>NUCLEOTIDE SEQUENCE [LARGE SCALE GENOMIC DNA]</scope>
    <source>
        <strain evidence="1 2">DCY113</strain>
    </source>
</reference>
<name>A0A5B0G1F2_9BURK</name>
<accession>A0A5B0G1F2</accession>
<sequence length="85" mass="9252">MKRIYTYKGFEVAVELERSGDEGVWLLRPHGFVSVVRIRSAGAIGGTFAPISLMADGQRPFGTEAEAFMAGYSAAQRLIDDTVVL</sequence>
<protein>
    <submittedName>
        <fullName evidence="1">Uncharacterized protein</fullName>
    </submittedName>
</protein>
<evidence type="ECO:0000313" key="2">
    <source>
        <dbReference type="Proteomes" id="UP000325273"/>
    </source>
</evidence>
<dbReference type="EMBL" id="VTUZ01000089">
    <property type="protein sequence ID" value="KAA0997407.1"/>
    <property type="molecule type" value="Genomic_DNA"/>
</dbReference>
<dbReference type="RefSeq" id="WP_149676776.1">
    <property type="nucleotide sequence ID" value="NZ_VTUZ01000089.1"/>
</dbReference>
<evidence type="ECO:0000313" key="1">
    <source>
        <dbReference type="EMBL" id="KAA0997407.1"/>
    </source>
</evidence>
<keyword evidence="2" id="KW-1185">Reference proteome</keyword>
<proteinExistence type="predicted"/>
<gene>
    <name evidence="1" type="ORF">FVF58_49580</name>
</gene>
<dbReference type="Proteomes" id="UP000325273">
    <property type="component" value="Unassembled WGS sequence"/>
</dbReference>
<comment type="caution">
    <text evidence="1">The sequence shown here is derived from an EMBL/GenBank/DDBJ whole genome shotgun (WGS) entry which is preliminary data.</text>
</comment>
<dbReference type="AlphaFoldDB" id="A0A5B0G1F2"/>